<feature type="region of interest" description="Disordered" evidence="3">
    <location>
        <begin position="466"/>
        <end position="486"/>
    </location>
</feature>
<evidence type="ECO:0000313" key="5">
    <source>
        <dbReference type="EMBL" id="GBF79812.1"/>
    </source>
</evidence>
<accession>A0A401IEU3</accession>
<dbReference type="InterPro" id="IPR017850">
    <property type="entry name" value="Alkaline_phosphatase_core_sf"/>
</dbReference>
<dbReference type="InterPro" id="IPR000917">
    <property type="entry name" value="Sulfatase_N"/>
</dbReference>
<dbReference type="PANTHER" id="PTHR42693:SF53">
    <property type="entry name" value="ENDO-4-O-SULFATASE"/>
    <property type="match status" value="1"/>
</dbReference>
<dbReference type="Gene3D" id="3.40.720.10">
    <property type="entry name" value="Alkaline Phosphatase, subunit A"/>
    <property type="match status" value="1"/>
</dbReference>
<dbReference type="Proteomes" id="UP000287247">
    <property type="component" value="Unassembled WGS sequence"/>
</dbReference>
<gene>
    <name evidence="5" type="ORF">AsFPU1_1212</name>
</gene>
<dbReference type="OrthoDB" id="9762324at2"/>
<evidence type="ECO:0000256" key="3">
    <source>
        <dbReference type="SAM" id="MobiDB-lite"/>
    </source>
</evidence>
<dbReference type="GO" id="GO:0004065">
    <property type="term" value="F:arylsulfatase activity"/>
    <property type="evidence" value="ECO:0007669"/>
    <property type="project" value="TreeGrafter"/>
</dbReference>
<dbReference type="EMBL" id="BDQK01000005">
    <property type="protein sequence ID" value="GBF79812.1"/>
    <property type="molecule type" value="Genomic_DNA"/>
</dbReference>
<organism evidence="5 6">
    <name type="scientific">Aphanothece sacrum FPU1</name>
    <dbReference type="NCBI Taxonomy" id="1920663"/>
    <lineage>
        <taxon>Bacteria</taxon>
        <taxon>Bacillati</taxon>
        <taxon>Cyanobacteriota</taxon>
        <taxon>Cyanophyceae</taxon>
        <taxon>Oscillatoriophycideae</taxon>
        <taxon>Chroococcales</taxon>
        <taxon>Aphanothecaceae</taxon>
        <taxon>Aphanothece</taxon>
    </lineage>
</organism>
<protein>
    <submittedName>
        <fullName evidence="5">Sulfatase</fullName>
    </submittedName>
</protein>
<sequence>MAKKITELFGGETLPNIVLIITDQQRALQHFPDNFIDRLPALQQLTNQGLSFEQAFTATCACAPSRATFLTSQYPAKHKTTNTGQMSPIDPLDNSLDNLAKVLERAGYKTRAWFGKWHLGWVEDVPEPEKGIGPVRAGFSEWGGEEAGITISDYKTLGGGTPNYDQKYLDQMLNFIDNRQSDDPFCLVASFVNPHDGFVAHHGLTSSVYGDSGYPESTFTGSEVADVSLPPNFSSSLLTAPRAQAATNWWNIPYSIHTPEEYVKFYAHLQCLVDVQIKTLLDKLAENEERMNNTLIIRFADHGEMGMSHGMLEKFFNAYEESIRIPLVFSNPEVWPTGQKTQSLVSLVDLAPTLASLLKVEHDSFDGEDLTPILENPGDPGIRELIHFTYDDNPAGTLPSIVRMIRTDKWKYAVYCSNKGTDADWELYDLEKDHLEEHNLAGKTEYIDTQSMLNEKLERVMSEMGTTPEFWPPQATEQSRGIFKKT</sequence>
<feature type="domain" description="Sulfatase N-terminal" evidence="4">
    <location>
        <begin position="15"/>
        <end position="359"/>
    </location>
</feature>
<evidence type="ECO:0000313" key="6">
    <source>
        <dbReference type="Proteomes" id="UP000287247"/>
    </source>
</evidence>
<dbReference type="SUPFAM" id="SSF53649">
    <property type="entry name" value="Alkaline phosphatase-like"/>
    <property type="match status" value="1"/>
</dbReference>
<evidence type="ECO:0000256" key="2">
    <source>
        <dbReference type="ARBA" id="ARBA00022801"/>
    </source>
</evidence>
<reference evidence="6" key="1">
    <citation type="submission" date="2017-05" db="EMBL/GenBank/DDBJ databases">
        <title>Physiological properties and genetic analysis related to exopolysaccharide production of fresh-water unicellular cyanobacterium Aphanothece sacrum, Suizenji Nori, that has been cultured as a food source in Japan.</title>
        <authorList>
            <person name="Kanesaki Y."/>
            <person name="Yoshikawa S."/>
            <person name="Ohki K."/>
        </authorList>
    </citation>
    <scope>NUCLEOTIDE SEQUENCE [LARGE SCALE GENOMIC DNA]</scope>
    <source>
        <strain evidence="6">FPU1</strain>
    </source>
</reference>
<keyword evidence="2" id="KW-0378">Hydrolase</keyword>
<comment type="caution">
    <text evidence="5">The sequence shown here is derived from an EMBL/GenBank/DDBJ whole genome shotgun (WGS) entry which is preliminary data.</text>
</comment>
<dbReference type="AlphaFoldDB" id="A0A401IEU3"/>
<dbReference type="PANTHER" id="PTHR42693">
    <property type="entry name" value="ARYLSULFATASE FAMILY MEMBER"/>
    <property type="match status" value="1"/>
</dbReference>
<dbReference type="InterPro" id="IPR050738">
    <property type="entry name" value="Sulfatase"/>
</dbReference>
<evidence type="ECO:0000256" key="1">
    <source>
        <dbReference type="ARBA" id="ARBA00008779"/>
    </source>
</evidence>
<dbReference type="RefSeq" id="WP_124973943.1">
    <property type="nucleotide sequence ID" value="NZ_BDQK01000005.1"/>
</dbReference>
<dbReference type="Pfam" id="PF00884">
    <property type="entry name" value="Sulfatase"/>
    <property type="match status" value="1"/>
</dbReference>
<name>A0A401IEU3_APHSA</name>
<evidence type="ECO:0000259" key="4">
    <source>
        <dbReference type="Pfam" id="PF00884"/>
    </source>
</evidence>
<comment type="similarity">
    <text evidence="1">Belongs to the sulfatase family.</text>
</comment>
<keyword evidence="6" id="KW-1185">Reference proteome</keyword>
<proteinExistence type="inferred from homology"/>